<reference evidence="3" key="1">
    <citation type="submission" date="2019-02" db="EMBL/GenBank/DDBJ databases">
        <authorList>
            <person name="Gruber-Vodicka R. H."/>
            <person name="Seah K. B. B."/>
        </authorList>
    </citation>
    <scope>NUCLEOTIDE SEQUENCE</scope>
    <source>
        <strain evidence="3">BECK_BZ131</strain>
    </source>
</reference>
<dbReference type="PANTHER" id="PTHR23150:SF35">
    <property type="entry name" value="BLL6746 PROTEIN"/>
    <property type="match status" value="1"/>
</dbReference>
<dbReference type="InterPro" id="IPR016187">
    <property type="entry name" value="CTDL_fold"/>
</dbReference>
<dbReference type="EMBL" id="CAADFE010000033">
    <property type="protein sequence ID" value="VFJ72350.1"/>
    <property type="molecule type" value="Genomic_DNA"/>
</dbReference>
<dbReference type="Gene3D" id="3.90.1580.10">
    <property type="entry name" value="paralog of FGE (formylglycine-generating enzyme)"/>
    <property type="match status" value="1"/>
</dbReference>
<dbReference type="SUPFAM" id="SSF56436">
    <property type="entry name" value="C-type lectin-like"/>
    <property type="match status" value="1"/>
</dbReference>
<dbReference type="GO" id="GO:0120147">
    <property type="term" value="F:formylglycine-generating oxidase activity"/>
    <property type="evidence" value="ECO:0007669"/>
    <property type="project" value="TreeGrafter"/>
</dbReference>
<dbReference type="InterPro" id="IPR005532">
    <property type="entry name" value="SUMF_dom"/>
</dbReference>
<evidence type="ECO:0000313" key="3">
    <source>
        <dbReference type="EMBL" id="VFJ72350.1"/>
    </source>
</evidence>
<proteinExistence type="predicted"/>
<feature type="compositionally biased region" description="Basic and acidic residues" evidence="1">
    <location>
        <begin position="38"/>
        <end position="51"/>
    </location>
</feature>
<dbReference type="PANTHER" id="PTHR23150">
    <property type="entry name" value="SULFATASE MODIFYING FACTOR 1, 2"/>
    <property type="match status" value="1"/>
</dbReference>
<dbReference type="Pfam" id="PF03781">
    <property type="entry name" value="FGE-sulfatase"/>
    <property type="match status" value="1"/>
</dbReference>
<gene>
    <name evidence="3" type="ORF">BECKFW1821C_GA0114237_103322</name>
</gene>
<evidence type="ECO:0000256" key="1">
    <source>
        <dbReference type="SAM" id="MobiDB-lite"/>
    </source>
</evidence>
<dbReference type="AlphaFoldDB" id="A0A450TU81"/>
<feature type="region of interest" description="Disordered" evidence="1">
    <location>
        <begin position="32"/>
        <end position="51"/>
    </location>
</feature>
<accession>A0A450TU81</accession>
<name>A0A450TU81_9GAMM</name>
<evidence type="ECO:0000259" key="2">
    <source>
        <dbReference type="Pfam" id="PF03781"/>
    </source>
</evidence>
<feature type="domain" description="Sulfatase-modifying factor enzyme-like" evidence="2">
    <location>
        <begin position="23"/>
        <end position="267"/>
    </location>
</feature>
<sequence length="269" mass="30582">MIIDSTTTRKTFRDRLRDGSFGPEMIIIPAGEFLMGSPKDEPKRDSDEGPQHRVRITKSFALGVTEVTFEGYERFSHATGRELPIQGGMIFSRWGRDKQPVINVSWKDAVAYAAWLGKESSQDYRLPSEAEWEYAARAGTTTPFYTGDCIHTDQANYKGKLDYIGCGAKTGIYRRRTVSVGTLPPNPWGLYEMHGNVWEWTEDCWHDDYEDAPMDGKAWDEGNNGDGTRRVVRGGAWDYAPRYLRSANRYRFGIDVALDNLGFRLARVL</sequence>
<organism evidence="3">
    <name type="scientific">Candidatus Kentrum sp. FW</name>
    <dbReference type="NCBI Taxonomy" id="2126338"/>
    <lineage>
        <taxon>Bacteria</taxon>
        <taxon>Pseudomonadati</taxon>
        <taxon>Pseudomonadota</taxon>
        <taxon>Gammaproteobacteria</taxon>
        <taxon>Candidatus Kentrum</taxon>
    </lineage>
</organism>
<protein>
    <submittedName>
        <fullName evidence="3">Formylglycine-generating enzyme, required for sulfatase activity, contains SUMF1/FGE domain</fullName>
    </submittedName>
</protein>
<dbReference type="InterPro" id="IPR051043">
    <property type="entry name" value="Sulfatase_Mod_Factor_Kinase"/>
</dbReference>
<dbReference type="InterPro" id="IPR042095">
    <property type="entry name" value="SUMF_sf"/>
</dbReference>